<dbReference type="Pfam" id="PF14349">
    <property type="entry name" value="SprA_N"/>
    <property type="match status" value="2"/>
</dbReference>
<dbReference type="InterPro" id="IPR026377">
    <property type="entry name" value="Cell_surface_SprA"/>
</dbReference>
<protein>
    <submittedName>
        <fullName evidence="3">Cell surface protein SprA</fullName>
    </submittedName>
</protein>
<accession>A0A840EV92</accession>
<evidence type="ECO:0000313" key="3">
    <source>
        <dbReference type="EMBL" id="MBB4118787.1"/>
    </source>
</evidence>
<feature type="region of interest" description="Disordered" evidence="1">
    <location>
        <begin position="1941"/>
        <end position="1962"/>
    </location>
</feature>
<keyword evidence="4" id="KW-1185">Reference proteome</keyword>
<organism evidence="3 4">
    <name type="scientific">Mesonia hippocampi</name>
    <dbReference type="NCBI Taxonomy" id="1628250"/>
    <lineage>
        <taxon>Bacteria</taxon>
        <taxon>Pseudomonadati</taxon>
        <taxon>Bacteroidota</taxon>
        <taxon>Flavobacteriia</taxon>
        <taxon>Flavobacteriales</taxon>
        <taxon>Flavobacteriaceae</taxon>
        <taxon>Mesonia</taxon>
    </lineage>
</organism>
<sequence length="2425" mass="274231">MRKTNHSRLQHNYKSLLWVVVFLGFVFQGVAQEADNQTVQDSTKTGNKLGELSMPNPNSIVNQYEYDPILDRYVYTSKLGQINVSHPMMLTPEEFQELILEEEMKNYFKQKSKAMAGRTQEATEQQKNLLPIFYVDNNFFETIFGGNEIEVIPQGSVEMDMGVLYTKQDNPSLSPRNRSNFTFDFDQRISLSLTGNVGKRLKVNANYDTESTFDFQNQIKLEYTPTEDDIVRKIEVGNVSMPLNSSLIQGAQSLFGVKAQLQFGRTTITGVFSEQNSERQTVNVQGGGAVQEFEKFILDYDENRHFFLSHYFRDNYDKVLKNYPFINTNVQITRVQIWVTNRSTSSQNISNARNIVAIQDLGESNPEHVGVLLDPDGNPINPPSFSGFLHASSTAFPDNSNNNFNPEGINGAQQTALTSAIREISTVDQGFGIHASEVDEGVDYAKLENARQLKTNEYTLHPQLGYISLNQRISNDEILAIAFQYTVNGQVYQVGEFANDGVNATQTGMNPNNPNTPPNNQNPQQEVAITQNLVVKLLKSPVTNVKEPIWDLMMKNIYSLDAYQLEREDFRFNILYTDPQPLNYISQAPNSSTPLPNDVEKTSLLQVFSLDKLNANNDPVAGGDGFFDFVEGLTIDSQNGRIIFTSVEPFGKHLFDKLDLTPTGGSEDYKDESTYNDNQKRYVFRSLYTTTKTQAEQENAEKNKFQLKGSYKSSGQDGIPIGAFNVPQGSVTVSAGGRVLQEGVDYTVDYQLGRVKIINDALLASNTPVQVSTENNAMFGQQTKRFTGINVEHKFSDNFIIGGTFLNLNERPITQKANYSYEPVNNSIYGVNLNYSTEVPFFTRLVNKLPNIDTDVASNFSVRGEFAYLQPGSPKADDFNGKATSYVDDFEASQTAISVMSPTSWFLSSAPLGFGGEKANNDLSSGYRRAKLNWYTIDPIFYSRQRPTGITDEDVSTYATRRVYVDEIFPNTDIVQGQTQAIYTLDLAYYPKERGMYNYNPAAAGGNTLPTPQDNFGGIMREITTTNFEQSNVEFIEFWVMDPYVYNENANLNQGKITFNLGSISEDVLKDGRKQYENGLPKDPSINNTITTAFGKVPANQSLVYAFDSEGQERVNQDIGLDGLTDQEEREFFPQFAGLDDPSNDNYEYFLSVDGGIVERYRNYNGVQGNSPTDVGQTNRGNSTLPSTEDINRDNTMNTIDSYFEYEVPIYRNMGIDNNTSSVAGINHDYITDVKEVTTTLKNGEQMDVRWVQFKVPLRTESEFSVNGIADLRSVRFMRMFLSGFSDDVVVRFGALNLVRGDYRKYNLAIVPDGSDPDNTPGTTLEVAAVSEEQTSYYVTPPGVYREEMINNNQRIREDEQSLSLKVKGLAPGDSRGVYKNFQVDMRQYKNLEMFLHAESLPAPSSPISDGELSAFVRIGTDFTDNFYQVEIPLQVTNQTSSDPRVVWPEANDLLLPLDLLQQIKSTVIGNATYNRQDLNFFDENLQPISGNTATDGMRVGIKGNPSFGNIRIVMLGLKNTGDREVGGEVWFNELRLSDMKNQGGWAAVVNMDTNFADFASISATGRRSTVGFGSIEQGPNQRSREDVKQYDVVTNVNVGQLLPKKWGVKIPVSYSRGEELITPQYDPEFLDLELETLLDNTNNQARKDELKERAEDYTLRQSVSVIGLRKERTNQDRKAQPYDVENFSISGAYNQEDHRDFEIEEALDQNVNLGATYDYSFRPKKIEPFKNISFLDSSRYYQPIKDFNFNLLPTSFSASSNIVRQYNEQTFREINLPPGSLGLPKLYQRDYRFNWQYSLNYKLTESLQFNFNSSSNRIVRNYFREDNTQDNSVGIWDNMFDVGDPNQHYQSLQVNYDIPFKKIPVLEFIQAQYSYTGNFQWQKGSEVLRNLPGIPDLGNSIQNSNTHQINGNLDMDKLYRYIGLKKKGKNLRSVQRRTLPNRLGFSRGDDEENKTNTPNTNTKLSFGDKALNTLIGVATAVKRVNINYQETNGIYLPGYTNDIGFVGTLKPTAGFTFGAQNDVREIAARNGWLTLYQEFNELYTQTETKDLNIQAEIDLLPDLTIDLNANRMYNETYTENYRVSPYDLQYRSLTPNTYGNFNISTIMLGSAFSKSSQEFSEAFNEFRENRLIVARRLAQQAGIDISNPANIDQATGYPKGFSGGSQQVLLPSFLAAYTGKDAASVSLGTFRDTPLPNWNVKYTGLMRIKWFRDNFKRFSMQHGYSATYNINQFQTNLSYNRSNPYSTNNLNQAGDYKSETLISNINLVEQFSPLIKLDMEMQNAIKILAEVRKDRALSLSFDNNLLTEIQGNEYIVGLGYRIKNLKIVSNLGGSRRVLSSDLNFKADFSFRRNKTIIRYLDIENSQTTAGQDIWGFTFNADYAITKNLTAIFFYDHSFSEYAISTAFPQTTIRSGITLRYNFGN</sequence>
<dbReference type="RefSeq" id="WP_246415173.1">
    <property type="nucleotide sequence ID" value="NZ_JACIFO010000003.1"/>
</dbReference>
<dbReference type="EMBL" id="JACIFO010000003">
    <property type="protein sequence ID" value="MBB4118787.1"/>
    <property type="molecule type" value="Genomic_DNA"/>
</dbReference>
<feature type="domain" description="Gliding motility protein SprA N-terminal" evidence="2">
    <location>
        <begin position="59"/>
        <end position="466"/>
    </location>
</feature>
<feature type="region of interest" description="Disordered" evidence="1">
    <location>
        <begin position="1168"/>
        <end position="1194"/>
    </location>
</feature>
<reference evidence="3 4" key="1">
    <citation type="submission" date="2020-08" db="EMBL/GenBank/DDBJ databases">
        <title>Genomic Encyclopedia of Type Strains, Phase IV (KMG-IV): sequencing the most valuable type-strain genomes for metagenomic binning, comparative biology and taxonomic classification.</title>
        <authorList>
            <person name="Goeker M."/>
        </authorList>
    </citation>
    <scope>NUCLEOTIDE SEQUENCE [LARGE SCALE GENOMIC DNA]</scope>
    <source>
        <strain evidence="3 4">DSM 29568</strain>
    </source>
</reference>
<feature type="domain" description="Gliding motility protein SprA N-terminal" evidence="2">
    <location>
        <begin position="1140"/>
        <end position="1637"/>
    </location>
</feature>
<evidence type="ECO:0000259" key="2">
    <source>
        <dbReference type="Pfam" id="PF14349"/>
    </source>
</evidence>
<dbReference type="NCBIfam" id="TIGR04189">
    <property type="entry name" value="surface_SprA"/>
    <property type="match status" value="1"/>
</dbReference>
<proteinExistence type="predicted"/>
<gene>
    <name evidence="3" type="ORF">GGR32_001067</name>
</gene>
<comment type="caution">
    <text evidence="3">The sequence shown here is derived from an EMBL/GenBank/DDBJ whole genome shotgun (WGS) entry which is preliminary data.</text>
</comment>
<dbReference type="InterPro" id="IPR025684">
    <property type="entry name" value="SprA_N_dom"/>
</dbReference>
<name>A0A840EV92_9FLAO</name>
<dbReference type="Proteomes" id="UP000553034">
    <property type="component" value="Unassembled WGS sequence"/>
</dbReference>
<evidence type="ECO:0000256" key="1">
    <source>
        <dbReference type="SAM" id="MobiDB-lite"/>
    </source>
</evidence>
<evidence type="ECO:0000313" key="4">
    <source>
        <dbReference type="Proteomes" id="UP000553034"/>
    </source>
</evidence>